<evidence type="ECO:0000313" key="11">
    <source>
        <dbReference type="Proteomes" id="UP001165427"/>
    </source>
</evidence>
<feature type="active site" description="Proton donor" evidence="7">
    <location>
        <position position="264"/>
    </location>
</feature>
<evidence type="ECO:0000256" key="2">
    <source>
        <dbReference type="ARBA" id="ARBA00008061"/>
    </source>
</evidence>
<accession>A0AA41R0N3</accession>
<comment type="cofactor">
    <cofactor evidence="1">
        <name>Ca(2+)</name>
        <dbReference type="ChEBI" id="CHEBI:29108"/>
    </cofactor>
</comment>
<feature type="binding site" evidence="8">
    <location>
        <position position="238"/>
    </location>
    <ligand>
        <name>Ca(2+)</name>
        <dbReference type="ChEBI" id="CHEBI:29108"/>
        <label>1</label>
    </ligand>
</feature>
<dbReference type="InterPro" id="IPR013780">
    <property type="entry name" value="Glyco_hydro_b"/>
</dbReference>
<dbReference type="NCBIfam" id="NF006969">
    <property type="entry name" value="PRK09441.1-2"/>
    <property type="match status" value="1"/>
</dbReference>
<feature type="binding site" evidence="8">
    <location>
        <position position="106"/>
    </location>
    <ligand>
        <name>Ca(2+)</name>
        <dbReference type="ChEBI" id="CHEBI:29108"/>
        <label>1</label>
    </ligand>
</feature>
<evidence type="ECO:0000256" key="3">
    <source>
        <dbReference type="ARBA" id="ARBA00022723"/>
    </source>
</evidence>
<dbReference type="SMART" id="SM00642">
    <property type="entry name" value="Aamy"/>
    <property type="match status" value="1"/>
</dbReference>
<dbReference type="Gene3D" id="2.60.40.1180">
    <property type="entry name" value="Golgi alpha-mannosidase II"/>
    <property type="match status" value="1"/>
</dbReference>
<dbReference type="EMBL" id="JALJRB010000003">
    <property type="protein sequence ID" value="MCJ8499809.1"/>
    <property type="molecule type" value="Genomic_DNA"/>
</dbReference>
<feature type="active site" description="Nucleophile" evidence="7">
    <location>
        <position position="234"/>
    </location>
</feature>
<dbReference type="InterPro" id="IPR013776">
    <property type="entry name" value="A-amylase_thermo"/>
</dbReference>
<feature type="binding site" evidence="8">
    <location>
        <position position="205"/>
    </location>
    <ligand>
        <name>Ca(2+)</name>
        <dbReference type="ChEBI" id="CHEBI:29108"/>
        <label>2</label>
    </ligand>
</feature>
<dbReference type="PANTHER" id="PTHR43447">
    <property type="entry name" value="ALPHA-AMYLASE"/>
    <property type="match status" value="1"/>
</dbReference>
<dbReference type="CDD" id="cd11318">
    <property type="entry name" value="AmyAc_bac_fung_AmyA"/>
    <property type="match status" value="1"/>
</dbReference>
<dbReference type="Gene3D" id="2.40.30.140">
    <property type="match status" value="1"/>
</dbReference>
<dbReference type="SUPFAM" id="SSF51445">
    <property type="entry name" value="(Trans)glycosidases"/>
    <property type="match status" value="1"/>
</dbReference>
<feature type="binding site" evidence="8">
    <location>
        <position position="186"/>
    </location>
    <ligand>
        <name>Ca(2+)</name>
        <dbReference type="ChEBI" id="CHEBI:29108"/>
        <label>2</label>
    </ligand>
</feature>
<keyword evidence="11" id="KW-1185">Reference proteome</keyword>
<dbReference type="Proteomes" id="UP001165427">
    <property type="component" value="Unassembled WGS sequence"/>
</dbReference>
<dbReference type="InterPro" id="IPR006047">
    <property type="entry name" value="GH13_cat_dom"/>
</dbReference>
<dbReference type="InterPro" id="IPR017853">
    <property type="entry name" value="GH"/>
</dbReference>
<evidence type="ECO:0000256" key="7">
    <source>
        <dbReference type="PIRSR" id="PIRSR001021-1"/>
    </source>
</evidence>
<dbReference type="EC" id="3.2.1.1" evidence="10"/>
<feature type="binding site" evidence="8">
    <location>
        <position position="197"/>
    </location>
    <ligand>
        <name>Ca(2+)</name>
        <dbReference type="ChEBI" id="CHEBI:29108"/>
        <label>1</label>
    </ligand>
</feature>
<dbReference type="AlphaFoldDB" id="A0AA41R0N3"/>
<reference evidence="10" key="1">
    <citation type="submission" date="2022-04" db="EMBL/GenBank/DDBJ databases">
        <title>Desulfatitalea alkaliphila sp. nov., a novel anaerobic sulfate-reducing bacterium isolated from terrestrial mud volcano, Taman Peninsula, Russia.</title>
        <authorList>
            <person name="Khomyakova M.A."/>
            <person name="Merkel A.Y."/>
            <person name="Slobodkin A.I."/>
        </authorList>
    </citation>
    <scope>NUCLEOTIDE SEQUENCE</scope>
    <source>
        <strain evidence="10">M08but</strain>
    </source>
</reference>
<dbReference type="InterPro" id="IPR015237">
    <property type="entry name" value="Alpha-amylase_C_pro"/>
</dbReference>
<evidence type="ECO:0000256" key="5">
    <source>
        <dbReference type="ARBA" id="ARBA00023277"/>
    </source>
</evidence>
<evidence type="ECO:0000256" key="4">
    <source>
        <dbReference type="ARBA" id="ARBA00022801"/>
    </source>
</evidence>
<comment type="caution">
    <text evidence="10">The sequence shown here is derived from an EMBL/GenBank/DDBJ whole genome shotgun (WGS) entry which is preliminary data.</text>
</comment>
<sequence>MVEYNGAMMQYFHWYTAPDGKLWGQLAENAATLADAGFTAVWLPPACKGAGGADDVGYGVYDLFDLGEFDQKGSVGTKYGTRDAYLEAIAVARRAGLQVYADVVFNHKLGADHAEEVRATPYNPQNRHEPVGDLQTIKAWTHFTFPGRRGRYSELQWHWWHFNAVDYNALDERTDAIYLIENKRFDDSVDLEKGNFDYLMGCNLDIDNPDVQKELYYWGEWFLDTTGVDGFRFDAVKHVRSSFFLDWLKHLRTHSGRDLFAVGEYWSGESEALEHFLKVTEGHIMLFDVPLHYHFAAASQQGAQYDMRTIFDDTLVRELPDLAVTLVSNHDTQPLQSLESVVEAWFKPLAYALILLRKDGYPCVFSADYYGAHYTGTGKDGQGHEIWMDSHQWLIDKFLSARRSHAYGEQYDYFDHSNCVGWTRIGDEHHPGGMAVVISNAAEGRKHMQTAAPETTYIDLTGHIRDSVLTDGDGWAEFRCKGGSVSVWVPEPHPPV</sequence>
<feature type="domain" description="Glycosyl hydrolase family 13 catalytic" evidence="9">
    <location>
        <begin position="6"/>
        <end position="402"/>
    </location>
</feature>
<evidence type="ECO:0000256" key="1">
    <source>
        <dbReference type="ARBA" id="ARBA00001913"/>
    </source>
</evidence>
<keyword evidence="8" id="KW-0106">Calcium</keyword>
<dbReference type="RefSeq" id="WP_246903329.1">
    <property type="nucleotide sequence ID" value="NZ_JALJRB010000003.1"/>
</dbReference>
<dbReference type="Pfam" id="PF09154">
    <property type="entry name" value="Alpha-amy_C_pro"/>
    <property type="match status" value="1"/>
</dbReference>
<evidence type="ECO:0000256" key="8">
    <source>
        <dbReference type="PIRSR" id="PIRSR001021-2"/>
    </source>
</evidence>
<evidence type="ECO:0000256" key="6">
    <source>
        <dbReference type="ARBA" id="ARBA00023295"/>
    </source>
</evidence>
<evidence type="ECO:0000259" key="9">
    <source>
        <dbReference type="SMART" id="SM00642"/>
    </source>
</evidence>
<dbReference type="Gene3D" id="3.20.20.80">
    <property type="entry name" value="Glycosidases"/>
    <property type="match status" value="1"/>
</dbReference>
<dbReference type="PIRSF" id="PIRSF001021">
    <property type="entry name" value="Alph-amls_thrmst"/>
    <property type="match status" value="1"/>
</dbReference>
<comment type="similarity">
    <text evidence="2">Belongs to the glycosyl hydrolase 13 family.</text>
</comment>
<dbReference type="SUPFAM" id="SSF51011">
    <property type="entry name" value="Glycosyl hydrolase domain"/>
    <property type="match status" value="1"/>
</dbReference>
<keyword evidence="4 10" id="KW-0378">Hydrolase</keyword>
<organism evidence="10 11">
    <name type="scientific">Desulfatitalea alkaliphila</name>
    <dbReference type="NCBI Taxonomy" id="2929485"/>
    <lineage>
        <taxon>Bacteria</taxon>
        <taxon>Pseudomonadati</taxon>
        <taxon>Thermodesulfobacteriota</taxon>
        <taxon>Desulfobacteria</taxon>
        <taxon>Desulfobacterales</taxon>
        <taxon>Desulfosarcinaceae</taxon>
        <taxon>Desulfatitalea</taxon>
    </lineage>
</organism>
<keyword evidence="5" id="KW-0119">Carbohydrate metabolism</keyword>
<dbReference type="GO" id="GO:0004556">
    <property type="term" value="F:alpha-amylase activity"/>
    <property type="evidence" value="ECO:0007669"/>
    <property type="project" value="UniProtKB-EC"/>
</dbReference>
<gene>
    <name evidence="10" type="ORF">MRX98_04425</name>
</gene>
<keyword evidence="3 8" id="KW-0479">Metal-binding</keyword>
<dbReference type="GO" id="GO:0005509">
    <property type="term" value="F:calcium ion binding"/>
    <property type="evidence" value="ECO:0007669"/>
    <property type="project" value="InterPro"/>
</dbReference>
<dbReference type="GO" id="GO:0005975">
    <property type="term" value="P:carbohydrate metabolic process"/>
    <property type="evidence" value="ECO:0007669"/>
    <property type="project" value="InterPro"/>
</dbReference>
<dbReference type="NCBIfam" id="NF006968">
    <property type="entry name" value="PRK09441.1-1"/>
    <property type="match status" value="1"/>
</dbReference>
<dbReference type="Pfam" id="PF00128">
    <property type="entry name" value="Alpha-amylase"/>
    <property type="match status" value="1"/>
</dbReference>
<proteinExistence type="inferred from homology"/>
<keyword evidence="6 10" id="KW-0326">Glycosidase</keyword>
<evidence type="ECO:0000313" key="10">
    <source>
        <dbReference type="EMBL" id="MCJ8499809.1"/>
    </source>
</evidence>
<protein>
    <submittedName>
        <fullName evidence="10">Alpha-amylase</fullName>
        <ecNumber evidence="10">3.2.1.1</ecNumber>
    </submittedName>
</protein>
<name>A0AA41R0N3_9BACT</name>